<keyword evidence="1" id="KW-0472">Membrane</keyword>
<feature type="transmembrane region" description="Helical" evidence="1">
    <location>
        <begin position="65"/>
        <end position="87"/>
    </location>
</feature>
<feature type="transmembrane region" description="Helical" evidence="1">
    <location>
        <begin position="7"/>
        <end position="29"/>
    </location>
</feature>
<sequence length="91" mass="10134">MTRDTKAARILSIIMLAIVVIVLIMTEFVNVKSTGSTASLYYAYSLAPIVGLILSLFGTKGKFRIVFSLIFLAFIVWFYVVPAMNFLNGDF</sequence>
<protein>
    <submittedName>
        <fullName evidence="2">p91</fullName>
    </submittedName>
</protein>
<name>A7LGL1_PRIMG</name>
<proteinExistence type="predicted"/>
<dbReference type="EMBL" id="EU014074">
    <property type="protein sequence ID" value="ABS44966.1"/>
    <property type="molecule type" value="Genomic_DNA"/>
</dbReference>
<organism evidence="2">
    <name type="scientific">Priestia megaterium</name>
    <name type="common">Bacillus megaterium</name>
    <dbReference type="NCBI Taxonomy" id="1404"/>
    <lineage>
        <taxon>Bacteria</taxon>
        <taxon>Bacillati</taxon>
        <taxon>Bacillota</taxon>
        <taxon>Bacilli</taxon>
        <taxon>Bacillales</taxon>
        <taxon>Bacillaceae</taxon>
        <taxon>Priestia</taxon>
    </lineage>
</organism>
<reference evidence="2" key="1">
    <citation type="journal article" date="2008" name="J. Bacteriol.">
        <title>Cloning and characterization of the DNA region responsible for Megacin A-216 production in Bacillus megaterium 216.</title>
        <authorList>
            <person name="Kiss A."/>
            <person name="Baliko G."/>
            <person name="Csorba A."/>
            <person name="Chuluunbaatar T."/>
            <person name="Medzihradszky K.F."/>
            <person name="Alfoldi L."/>
        </authorList>
    </citation>
    <scope>NUCLEOTIDE SEQUENCE</scope>
    <source>
        <strain evidence="2">216</strain>
        <plasmid evidence="2">pBM309</plasmid>
    </source>
</reference>
<evidence type="ECO:0000256" key="1">
    <source>
        <dbReference type="SAM" id="Phobius"/>
    </source>
</evidence>
<accession>A7LGL1</accession>
<geneLocation type="plasmid" evidence="2">
    <name>pBM309</name>
</geneLocation>
<dbReference type="AlphaFoldDB" id="A7LGL1"/>
<evidence type="ECO:0000313" key="2">
    <source>
        <dbReference type="EMBL" id="ABS44966.1"/>
    </source>
</evidence>
<keyword evidence="2" id="KW-0614">Plasmid</keyword>
<feature type="transmembrane region" description="Helical" evidence="1">
    <location>
        <begin position="41"/>
        <end position="58"/>
    </location>
</feature>
<keyword evidence="1" id="KW-1133">Transmembrane helix</keyword>
<dbReference type="RefSeq" id="WP_032492031.1">
    <property type="nucleotide sequence ID" value="NZ_JAHHYI010000016.1"/>
</dbReference>
<keyword evidence="1" id="KW-0812">Transmembrane</keyword>